<comment type="subcellular location">
    <subcellularLocation>
        <location evidence="1 5">Cytoplasm</location>
    </subcellularLocation>
</comment>
<dbReference type="EMBL" id="FOUB01000016">
    <property type="protein sequence ID" value="SFM18528.1"/>
    <property type="molecule type" value="Genomic_DNA"/>
</dbReference>
<keyword evidence="8" id="KW-1185">Reference proteome</keyword>
<evidence type="ECO:0000256" key="1">
    <source>
        <dbReference type="ARBA" id="ARBA00004496"/>
    </source>
</evidence>
<dbReference type="Proteomes" id="UP000183287">
    <property type="component" value="Unassembled WGS sequence"/>
</dbReference>
<dbReference type="Pfam" id="PF00582">
    <property type="entry name" value="Usp"/>
    <property type="match status" value="1"/>
</dbReference>
<dbReference type="InterPro" id="IPR006015">
    <property type="entry name" value="Universal_stress_UspA"/>
</dbReference>
<comment type="subunit">
    <text evidence="3">Homodimer.</text>
</comment>
<dbReference type="GO" id="GO:0005737">
    <property type="term" value="C:cytoplasm"/>
    <property type="evidence" value="ECO:0007669"/>
    <property type="project" value="UniProtKB-SubCell"/>
</dbReference>
<dbReference type="PRINTS" id="PR01438">
    <property type="entry name" value="UNVRSLSTRESS"/>
</dbReference>
<evidence type="ECO:0000256" key="2">
    <source>
        <dbReference type="ARBA" id="ARBA00008791"/>
    </source>
</evidence>
<feature type="domain" description="UspA" evidence="6">
    <location>
        <begin position="4"/>
        <end position="143"/>
    </location>
</feature>
<dbReference type="InterPro" id="IPR006016">
    <property type="entry name" value="UspA"/>
</dbReference>
<evidence type="ECO:0000256" key="3">
    <source>
        <dbReference type="ARBA" id="ARBA00011738"/>
    </source>
</evidence>
<dbReference type="Gene3D" id="3.40.50.620">
    <property type="entry name" value="HUPs"/>
    <property type="match status" value="1"/>
</dbReference>
<dbReference type="PANTHER" id="PTHR46268:SF23">
    <property type="entry name" value="UNIVERSAL STRESS PROTEIN A-RELATED"/>
    <property type="match status" value="1"/>
</dbReference>
<evidence type="ECO:0000256" key="4">
    <source>
        <dbReference type="ARBA" id="ARBA00022490"/>
    </source>
</evidence>
<dbReference type="InterPro" id="IPR014729">
    <property type="entry name" value="Rossmann-like_a/b/a_fold"/>
</dbReference>
<accession>A0A1I4NSL6</accession>
<dbReference type="STRING" id="44574.AAW31_04380"/>
<dbReference type="PIRSF" id="PIRSF006276">
    <property type="entry name" value="UspA"/>
    <property type="match status" value="1"/>
</dbReference>
<comment type="similarity">
    <text evidence="2 5">Belongs to the universal stress protein A family.</text>
</comment>
<dbReference type="SUPFAM" id="SSF52402">
    <property type="entry name" value="Adenine nucleotide alpha hydrolases-like"/>
    <property type="match status" value="1"/>
</dbReference>
<evidence type="ECO:0000313" key="7">
    <source>
        <dbReference type="EMBL" id="SFM18528.1"/>
    </source>
</evidence>
<gene>
    <name evidence="7" type="ORF">SAMN05421863_101637</name>
</gene>
<protein>
    <recommendedName>
        <fullName evidence="5">Universal stress protein</fullName>
    </recommendedName>
</protein>
<proteinExistence type="inferred from homology"/>
<dbReference type="RefSeq" id="WP_074905126.1">
    <property type="nucleotide sequence ID" value="NZ_FOUB01000016.1"/>
</dbReference>
<organism evidence="7 8">
    <name type="scientific">Nitrosomonas communis</name>
    <dbReference type="NCBI Taxonomy" id="44574"/>
    <lineage>
        <taxon>Bacteria</taxon>
        <taxon>Pseudomonadati</taxon>
        <taxon>Pseudomonadota</taxon>
        <taxon>Betaproteobacteria</taxon>
        <taxon>Nitrosomonadales</taxon>
        <taxon>Nitrosomonadaceae</taxon>
        <taxon>Nitrosomonas</taxon>
    </lineage>
</organism>
<dbReference type="PANTHER" id="PTHR46268">
    <property type="entry name" value="STRESS RESPONSE PROTEIN NHAX"/>
    <property type="match status" value="1"/>
</dbReference>
<reference evidence="8" key="1">
    <citation type="submission" date="2016-10" db="EMBL/GenBank/DDBJ databases">
        <authorList>
            <person name="Varghese N."/>
            <person name="Submissions S."/>
        </authorList>
    </citation>
    <scope>NUCLEOTIDE SEQUENCE [LARGE SCALE GENOMIC DNA]</scope>
    <source>
        <strain evidence="8">Nm44</strain>
    </source>
</reference>
<name>A0A1I4NSL6_9PROT</name>
<keyword evidence="4 5" id="KW-0963">Cytoplasm</keyword>
<sequence length="157" mass="17566">MADYQHILLAVDFSDEDTYVARKAERLATFFNAKLSVIHILDNIPMPDTAYGTAIPLYSDSSYELLEIEKNKLIHTANRLTIDPTNLWLIWGKPEVEIIRIANQEDIDLIVVGSHGRHGLALLLGSTANGVLHHAQCDVLAVRLQDEWAESTILAYS</sequence>
<evidence type="ECO:0000313" key="8">
    <source>
        <dbReference type="Proteomes" id="UP000183287"/>
    </source>
</evidence>
<dbReference type="OrthoDB" id="5295044at2"/>
<evidence type="ECO:0000259" key="6">
    <source>
        <dbReference type="Pfam" id="PF00582"/>
    </source>
</evidence>
<dbReference type="AlphaFoldDB" id="A0A1I4NSL6"/>
<evidence type="ECO:0000256" key="5">
    <source>
        <dbReference type="PIRNR" id="PIRNR006276"/>
    </source>
</evidence>